<protein>
    <submittedName>
        <fullName evidence="1">Uncharacterized protein</fullName>
    </submittedName>
</protein>
<sequence length="120" mass="13890">MPRNIFLAGAGPNEGKSSHEVLTGFKNSLKVDVETLSALERDVGRMHVKEEISAFVGLILHTCFRRITCQLVTWMLWWKHLSEMMQSLPLMSWLLLHWKVKTTRLMEIVACFQLYSSILK</sequence>
<dbReference type="AlphaFoldDB" id="A0A2P2JTI0"/>
<dbReference type="EMBL" id="GGEC01016285">
    <property type="protein sequence ID" value="MBW96768.1"/>
    <property type="molecule type" value="Transcribed_RNA"/>
</dbReference>
<dbReference type="EMBL" id="GGEC01016286">
    <property type="protein sequence ID" value="MBW96769.1"/>
    <property type="molecule type" value="Transcribed_RNA"/>
</dbReference>
<proteinExistence type="predicted"/>
<name>A0A2P2JTI0_RHIMU</name>
<evidence type="ECO:0000313" key="1">
    <source>
        <dbReference type="EMBL" id="MBW96769.1"/>
    </source>
</evidence>
<organism evidence="1">
    <name type="scientific">Rhizophora mucronata</name>
    <name type="common">Asiatic mangrove</name>
    <dbReference type="NCBI Taxonomy" id="61149"/>
    <lineage>
        <taxon>Eukaryota</taxon>
        <taxon>Viridiplantae</taxon>
        <taxon>Streptophyta</taxon>
        <taxon>Embryophyta</taxon>
        <taxon>Tracheophyta</taxon>
        <taxon>Spermatophyta</taxon>
        <taxon>Magnoliopsida</taxon>
        <taxon>eudicotyledons</taxon>
        <taxon>Gunneridae</taxon>
        <taxon>Pentapetalae</taxon>
        <taxon>rosids</taxon>
        <taxon>fabids</taxon>
        <taxon>Malpighiales</taxon>
        <taxon>Rhizophoraceae</taxon>
        <taxon>Rhizophora</taxon>
    </lineage>
</organism>
<reference evidence="1" key="1">
    <citation type="submission" date="2018-02" db="EMBL/GenBank/DDBJ databases">
        <title>Rhizophora mucronata_Transcriptome.</title>
        <authorList>
            <person name="Meera S.P."/>
            <person name="Sreeshan A."/>
            <person name="Augustine A."/>
        </authorList>
    </citation>
    <scope>NUCLEOTIDE SEQUENCE</scope>
    <source>
        <tissue evidence="1">Leaf</tissue>
    </source>
</reference>
<accession>A0A2P2JTI0</accession>